<dbReference type="KEGG" id="saci:Sinac_5180"/>
<dbReference type="Pfam" id="PF01043">
    <property type="entry name" value="SecA_PP_bind"/>
    <property type="match status" value="1"/>
</dbReference>
<feature type="region of interest" description="Disordered" evidence="17">
    <location>
        <begin position="1154"/>
        <end position="1207"/>
    </location>
</feature>
<comment type="function">
    <text evidence="15">Part of the Sec protein translocase complex. Interacts with the SecYEG preprotein conducting channel. Has a central role in coupling the hydrolysis of ATP to the transfer of proteins into and across the cell membrane, serving as an ATP-driven molecular motor driving the stepwise translocation of polypeptide chains across the membrane.</text>
</comment>
<evidence type="ECO:0000259" key="19">
    <source>
        <dbReference type="PROSITE" id="PS51194"/>
    </source>
</evidence>
<evidence type="ECO:0000256" key="9">
    <source>
        <dbReference type="ARBA" id="ARBA00022833"/>
    </source>
</evidence>
<comment type="catalytic activity">
    <reaction evidence="15">
        <text>ATP + H2O + cellular proteinSide 1 = ADP + phosphate + cellular proteinSide 2.</text>
        <dbReference type="EC" id="7.4.2.8"/>
    </reaction>
</comment>
<dbReference type="FunFam" id="3.40.50.300:FF:000334">
    <property type="entry name" value="Protein translocase subunit SecA"/>
    <property type="match status" value="1"/>
</dbReference>
<gene>
    <name evidence="15" type="primary">secA</name>
    <name evidence="21" type="ordered locus">Sinac_5180</name>
</gene>
<evidence type="ECO:0000256" key="3">
    <source>
        <dbReference type="ARBA" id="ARBA00007650"/>
    </source>
</evidence>
<keyword evidence="22" id="KW-1185">Reference proteome</keyword>
<keyword evidence="8 15" id="KW-0547">Nucleotide-binding</keyword>
<dbReference type="InterPro" id="IPR000185">
    <property type="entry name" value="SecA"/>
</dbReference>
<evidence type="ECO:0000256" key="1">
    <source>
        <dbReference type="ARBA" id="ARBA00001947"/>
    </source>
</evidence>
<dbReference type="GO" id="GO:0006605">
    <property type="term" value="P:protein targeting"/>
    <property type="evidence" value="ECO:0007669"/>
    <property type="project" value="UniProtKB-UniRule"/>
</dbReference>
<keyword evidence="5 15" id="KW-1003">Cell membrane</keyword>
<comment type="cofactor">
    <cofactor evidence="1">
        <name>Zn(2+)</name>
        <dbReference type="ChEBI" id="CHEBI:29105"/>
    </cofactor>
</comment>
<dbReference type="InterPro" id="IPR011115">
    <property type="entry name" value="SecA_DEAD"/>
</dbReference>
<evidence type="ECO:0000256" key="15">
    <source>
        <dbReference type="HAMAP-Rule" id="MF_01382"/>
    </source>
</evidence>
<dbReference type="Pfam" id="PF07517">
    <property type="entry name" value="SecA_DEAD"/>
    <property type="match status" value="1"/>
</dbReference>
<dbReference type="GO" id="GO:0065002">
    <property type="term" value="P:intracellular protein transmembrane transport"/>
    <property type="evidence" value="ECO:0007669"/>
    <property type="project" value="UniProtKB-UniRule"/>
</dbReference>
<dbReference type="Proteomes" id="UP000010798">
    <property type="component" value="Chromosome"/>
</dbReference>
<keyword evidence="4 15" id="KW-0813">Transport</keyword>
<dbReference type="SMART" id="SM00958">
    <property type="entry name" value="SecA_PP_bind"/>
    <property type="match status" value="1"/>
</dbReference>
<dbReference type="NCBIfam" id="TIGR00963">
    <property type="entry name" value="secA"/>
    <property type="match status" value="1"/>
</dbReference>
<dbReference type="PROSITE" id="PS51196">
    <property type="entry name" value="SECA_MOTOR_DEAD"/>
    <property type="match status" value="1"/>
</dbReference>
<dbReference type="InterPro" id="IPR014018">
    <property type="entry name" value="SecA_motor_DEAD"/>
</dbReference>
<feature type="binding site" evidence="15">
    <location>
        <position position="514"/>
    </location>
    <ligand>
        <name>ATP</name>
        <dbReference type="ChEBI" id="CHEBI:30616"/>
    </ligand>
</feature>
<dbReference type="Pfam" id="PF07516">
    <property type="entry name" value="SecA_SW"/>
    <property type="match status" value="2"/>
</dbReference>
<feature type="binding site" evidence="15">
    <location>
        <begin position="125"/>
        <end position="129"/>
    </location>
    <ligand>
        <name>ATP</name>
        <dbReference type="ChEBI" id="CHEBI:30616"/>
    </ligand>
</feature>
<evidence type="ECO:0000256" key="7">
    <source>
        <dbReference type="ARBA" id="ARBA00022723"/>
    </source>
</evidence>
<dbReference type="PROSITE" id="PS51194">
    <property type="entry name" value="HELICASE_CTER"/>
    <property type="match status" value="1"/>
</dbReference>
<dbReference type="InterPro" id="IPR011116">
    <property type="entry name" value="SecA_Wing/Scaffold"/>
</dbReference>
<evidence type="ECO:0000256" key="8">
    <source>
        <dbReference type="ARBA" id="ARBA00022741"/>
    </source>
</evidence>
<evidence type="ECO:0000256" key="16">
    <source>
        <dbReference type="RuleBase" id="RU003874"/>
    </source>
</evidence>
<keyword evidence="9" id="KW-0862">Zinc</keyword>
<dbReference type="GO" id="GO:0005886">
    <property type="term" value="C:plasma membrane"/>
    <property type="evidence" value="ECO:0007669"/>
    <property type="project" value="UniProtKB-SubCell"/>
</dbReference>
<comment type="subunit">
    <text evidence="15">Monomer and homodimer. Part of the essential Sec protein translocation apparatus which comprises SecA, SecYEG and auxiliary proteins SecDF. Other proteins may also be involved.</text>
</comment>
<accession>L0DJ81</accession>
<evidence type="ECO:0000256" key="13">
    <source>
        <dbReference type="ARBA" id="ARBA00023010"/>
    </source>
</evidence>
<dbReference type="Gene3D" id="3.40.50.300">
    <property type="entry name" value="P-loop containing nucleotide triphosphate hydrolases"/>
    <property type="match status" value="2"/>
</dbReference>
<feature type="compositionally biased region" description="Low complexity" evidence="17">
    <location>
        <begin position="1154"/>
        <end position="1164"/>
    </location>
</feature>
<dbReference type="FunFam" id="3.40.50.300:FF:000113">
    <property type="entry name" value="Preprotein translocase subunit SecA"/>
    <property type="match status" value="1"/>
</dbReference>
<dbReference type="GO" id="GO:0017038">
    <property type="term" value="P:protein import"/>
    <property type="evidence" value="ECO:0007669"/>
    <property type="project" value="InterPro"/>
</dbReference>
<dbReference type="InterPro" id="IPR001650">
    <property type="entry name" value="Helicase_C-like"/>
</dbReference>
<protein>
    <recommendedName>
        <fullName evidence="15 16">Protein translocase subunit SecA</fullName>
        <ecNumber evidence="15">7.4.2.8</ecNumber>
    </recommendedName>
</protein>
<dbReference type="Gene3D" id="3.10.450.50">
    <property type="match status" value="1"/>
</dbReference>
<dbReference type="SUPFAM" id="SSF81886">
    <property type="entry name" value="Helical scaffold and wing domains of SecA"/>
    <property type="match status" value="2"/>
</dbReference>
<dbReference type="SUPFAM" id="SSF81767">
    <property type="entry name" value="Pre-protein crosslinking domain of SecA"/>
    <property type="match status" value="1"/>
</dbReference>
<comment type="similarity">
    <text evidence="3 15 16">Belongs to the SecA family.</text>
</comment>
<keyword evidence="11 15" id="KW-0653">Protein transport</keyword>
<comment type="subcellular location">
    <subcellularLocation>
        <location evidence="15">Cell inner membrane</location>
        <topology evidence="15">Peripheral membrane protein</topology>
        <orientation evidence="15">Cytoplasmic side</orientation>
    </subcellularLocation>
    <subcellularLocation>
        <location evidence="15">Cytoplasm</location>
    </subcellularLocation>
    <subcellularLocation>
        <location evidence="2">Membrane</location>
        <topology evidence="2">Peripheral membrane protein</topology>
    </subcellularLocation>
    <text evidence="15">Distribution is 50-50.</text>
</comment>
<dbReference type="SMART" id="SM00957">
    <property type="entry name" value="SecA_DEAD"/>
    <property type="match status" value="1"/>
</dbReference>
<dbReference type="GO" id="GO:0008564">
    <property type="term" value="F:protein-exporting ATPase activity"/>
    <property type="evidence" value="ECO:0007669"/>
    <property type="project" value="UniProtKB-EC"/>
</dbReference>
<dbReference type="Gene3D" id="3.90.1440.10">
    <property type="entry name" value="SecA, preprotein cross-linking domain"/>
    <property type="match status" value="1"/>
</dbReference>
<dbReference type="GO" id="GO:0005524">
    <property type="term" value="F:ATP binding"/>
    <property type="evidence" value="ECO:0007669"/>
    <property type="project" value="UniProtKB-UniRule"/>
</dbReference>
<evidence type="ECO:0000256" key="6">
    <source>
        <dbReference type="ARBA" id="ARBA00022490"/>
    </source>
</evidence>
<dbReference type="CDD" id="cd18803">
    <property type="entry name" value="SF2_C_secA"/>
    <property type="match status" value="1"/>
</dbReference>
<dbReference type="HAMAP" id="MF_01382">
    <property type="entry name" value="SecA"/>
    <property type="match status" value="1"/>
</dbReference>
<evidence type="ECO:0000256" key="10">
    <source>
        <dbReference type="ARBA" id="ARBA00022840"/>
    </source>
</evidence>
<dbReference type="OrthoDB" id="9805579at2"/>
<dbReference type="PRINTS" id="PR00906">
    <property type="entry name" value="SECA"/>
</dbReference>
<keyword evidence="10 15" id="KW-0067">ATP-binding</keyword>
<feature type="compositionally biased region" description="Basic and acidic residues" evidence="17">
    <location>
        <begin position="1198"/>
        <end position="1207"/>
    </location>
</feature>
<dbReference type="NCBIfam" id="NF009538">
    <property type="entry name" value="PRK12904.1"/>
    <property type="match status" value="1"/>
</dbReference>
<dbReference type="EC" id="7.4.2.8" evidence="15"/>
<evidence type="ECO:0000259" key="20">
    <source>
        <dbReference type="PROSITE" id="PS51196"/>
    </source>
</evidence>
<dbReference type="InterPro" id="IPR044722">
    <property type="entry name" value="SecA_SF2_C"/>
</dbReference>
<organism evidence="21 22">
    <name type="scientific">Singulisphaera acidiphila (strain ATCC BAA-1392 / DSM 18658 / VKM B-2454 / MOB10)</name>
    <dbReference type="NCBI Taxonomy" id="886293"/>
    <lineage>
        <taxon>Bacteria</taxon>
        <taxon>Pseudomonadati</taxon>
        <taxon>Planctomycetota</taxon>
        <taxon>Planctomycetia</taxon>
        <taxon>Isosphaerales</taxon>
        <taxon>Isosphaeraceae</taxon>
        <taxon>Singulisphaera</taxon>
    </lineage>
</organism>
<evidence type="ECO:0000313" key="22">
    <source>
        <dbReference type="Proteomes" id="UP000010798"/>
    </source>
</evidence>
<dbReference type="PANTHER" id="PTHR30612">
    <property type="entry name" value="SECA INNER MEMBRANE COMPONENT OF SEC PROTEIN SECRETION SYSTEM"/>
    <property type="match status" value="1"/>
</dbReference>
<evidence type="ECO:0000256" key="12">
    <source>
        <dbReference type="ARBA" id="ARBA00022967"/>
    </source>
</evidence>
<keyword evidence="14 15" id="KW-0472">Membrane</keyword>
<feature type="binding site" evidence="15">
    <location>
        <position position="107"/>
    </location>
    <ligand>
        <name>ATP</name>
        <dbReference type="ChEBI" id="CHEBI:30616"/>
    </ligand>
</feature>
<evidence type="ECO:0000259" key="18">
    <source>
        <dbReference type="PROSITE" id="PS51192"/>
    </source>
</evidence>
<dbReference type="SUPFAM" id="SSF52540">
    <property type="entry name" value="P-loop containing nucleoside triphosphate hydrolases"/>
    <property type="match status" value="2"/>
</dbReference>
<dbReference type="InterPro" id="IPR027417">
    <property type="entry name" value="P-loop_NTPase"/>
</dbReference>
<name>L0DJ81_SINAD</name>
<keyword evidence="13 15" id="KW-0811">Translocation</keyword>
<dbReference type="FunFam" id="3.90.1440.10:FF:000003">
    <property type="entry name" value="Preprotein translocase SecA subunit"/>
    <property type="match status" value="1"/>
</dbReference>
<dbReference type="GO" id="GO:0031522">
    <property type="term" value="C:cell envelope Sec protein transport complex"/>
    <property type="evidence" value="ECO:0007669"/>
    <property type="project" value="TreeGrafter"/>
</dbReference>
<sequence length="1207" mass="137007">MELLSEIWDKTTDAFSAMSEGVSEGLIRLFGNSNERQIRRMRPIVSRINEMEPAMKALSDADLRAKTDEFRQRLSKGETLDALLPEAFAACRESGTRYLKMRHYDVQLMGAMVLHGGNIAEMVTGEGKTLVATLAAYLNALEGRGVHVVTVNDYLARRDAEWMTPLFSGLGMTVGAIQSDMDAEERQRIYGCDVTYGTNNEFGFDYLRDNMKPTKELQSQGPLHYAIIDEVDSILIDEARTPLIISGPAFDDVRKYAEADRIARLLRKDTHFEVKEKERTCHLNDDGVREAERIAGIESFYTPGNMEWPHLIDNSLKAHYLYKRDRDYVEMNGEIVIVDEFTGRLMTGRQWSDGLHQAVEAKERVKIKEENQTLATITLQNFFKLYKKLSGMTGTAMTEANEFYKVYHLDVVAIPTNRALTRESYSDVIYRSDSEKFGAILNEIREIHAKGRPILVGTTSIEKSEELADMLRRHGIEHQVLNAKYHEREAEIVAQAGRKGAVTIATNMAGRGTDIILGGNPEFMAWADLKRLNDEDGRPLYPTRLEVSPEIWTEAVHKYEPVMKAEGREVAGLGGLHIIGTERHESRRIDNQLRGRAGRQGDPGSSRFFLSLEDDLMRKFAGEWVSAVLTRLGMEEGEAIESRLVSRRIEGAQKKVEERNFDSRKNLLEYDEVMDEQRKRIYSFRQRLLDGIPAKDSILDMIDNQVQDAANRFLADDYGTSSFAEWAGQRLGVELNARDFKGTAFEDAQEEAIRQAERQVADLIREAVEENLPADAEPADWTWQSLTSWFNARYGLNLKDKDLKKFAHYDRDDFEFDRDELEEFLVEKAATTIHALDLTPAREFLQEDWGRRSLAGWLHHKFGLVIDPAEWAGLPKPKVVAQVVAKARELYGQKEAEFPVRVGLTRYLAERSQSQSPRYDREGLAEWASDRFRTTIDAEELRPMLRPEIEELLIGVAHKHYPGARLSKELERRIEAVYGPEPAAGKPAHTPDSKALAELAAWARQELGVETTAVELEPLAREDVRLLLVNAIDARHRPEMREMEKVLVLQILDSSWMEHLRAMDHLRSSVGLQGYAQIDPKVEYKRVGMKIFSEMWDGISDKVTDLIFRVEQFDPEFLSYLGNRWQLDRAQSIHQSAPSELAAASASAGVRAQQDAAIAASQQSTEKKPEPVRNVGKKVGRNDPCPCGSGKKFKACHMRNESTTDPF</sequence>
<evidence type="ECO:0000256" key="4">
    <source>
        <dbReference type="ARBA" id="ARBA00022448"/>
    </source>
</evidence>
<evidence type="ECO:0000256" key="17">
    <source>
        <dbReference type="SAM" id="MobiDB-lite"/>
    </source>
</evidence>
<dbReference type="Pfam" id="PF21090">
    <property type="entry name" value="P-loop_SecA"/>
    <property type="match status" value="1"/>
</dbReference>
<keyword evidence="12 15" id="KW-1278">Translocase</keyword>
<evidence type="ECO:0000313" key="21">
    <source>
        <dbReference type="EMBL" id="AGA29332.1"/>
    </source>
</evidence>
<evidence type="ECO:0000256" key="14">
    <source>
        <dbReference type="ARBA" id="ARBA00023136"/>
    </source>
</evidence>
<dbReference type="GO" id="GO:0005829">
    <property type="term" value="C:cytosol"/>
    <property type="evidence" value="ECO:0007669"/>
    <property type="project" value="TreeGrafter"/>
</dbReference>
<dbReference type="InterPro" id="IPR014001">
    <property type="entry name" value="Helicase_ATP-bd"/>
</dbReference>
<dbReference type="STRING" id="886293.Sinac_5180"/>
<dbReference type="InterPro" id="IPR020937">
    <property type="entry name" value="SecA_CS"/>
</dbReference>
<feature type="domain" description="Helicase ATP-binding" evidence="18">
    <location>
        <begin position="109"/>
        <end position="267"/>
    </location>
</feature>
<dbReference type="CDD" id="cd17928">
    <property type="entry name" value="DEXDc_SecA"/>
    <property type="match status" value="1"/>
</dbReference>
<evidence type="ECO:0000256" key="11">
    <source>
        <dbReference type="ARBA" id="ARBA00022927"/>
    </source>
</evidence>
<dbReference type="InterPro" id="IPR004027">
    <property type="entry name" value="SEC_C_motif"/>
</dbReference>
<dbReference type="EMBL" id="CP003364">
    <property type="protein sequence ID" value="AGA29332.1"/>
    <property type="molecule type" value="Genomic_DNA"/>
</dbReference>
<keyword evidence="15" id="KW-0997">Cell inner membrane</keyword>
<dbReference type="Pfam" id="PF02810">
    <property type="entry name" value="SEC-C"/>
    <property type="match status" value="1"/>
</dbReference>
<dbReference type="InterPro" id="IPR036670">
    <property type="entry name" value="SecA_X-link_sf"/>
</dbReference>
<dbReference type="HOGENOM" id="CLU_005314_1_0_0"/>
<proteinExistence type="inferred from homology"/>
<dbReference type="RefSeq" id="WP_015248436.1">
    <property type="nucleotide sequence ID" value="NC_019892.1"/>
</dbReference>
<dbReference type="GO" id="GO:0043952">
    <property type="term" value="P:protein transport by the Sec complex"/>
    <property type="evidence" value="ECO:0007669"/>
    <property type="project" value="UniProtKB-ARBA"/>
</dbReference>
<dbReference type="InterPro" id="IPR011130">
    <property type="entry name" value="SecA_preprotein_X-link_dom"/>
</dbReference>
<evidence type="ECO:0000256" key="5">
    <source>
        <dbReference type="ARBA" id="ARBA00022475"/>
    </source>
</evidence>
<dbReference type="GO" id="GO:0046872">
    <property type="term" value="F:metal ion binding"/>
    <property type="evidence" value="ECO:0007669"/>
    <property type="project" value="UniProtKB-KW"/>
</dbReference>
<dbReference type="PANTHER" id="PTHR30612:SF0">
    <property type="entry name" value="CHLOROPLAST PROTEIN-TRANSPORTING ATPASE"/>
    <property type="match status" value="1"/>
</dbReference>
<keyword evidence="6 15" id="KW-0963">Cytoplasm</keyword>
<dbReference type="eggNOG" id="COG0653">
    <property type="taxonomic scope" value="Bacteria"/>
</dbReference>
<evidence type="ECO:0000256" key="2">
    <source>
        <dbReference type="ARBA" id="ARBA00004170"/>
    </source>
</evidence>
<reference evidence="21 22" key="1">
    <citation type="submission" date="2012-02" db="EMBL/GenBank/DDBJ databases">
        <title>Complete sequence of chromosome of Singulisphaera acidiphila DSM 18658.</title>
        <authorList>
            <consortium name="US DOE Joint Genome Institute (JGI-PGF)"/>
            <person name="Lucas S."/>
            <person name="Copeland A."/>
            <person name="Lapidus A."/>
            <person name="Glavina del Rio T."/>
            <person name="Dalin E."/>
            <person name="Tice H."/>
            <person name="Bruce D."/>
            <person name="Goodwin L."/>
            <person name="Pitluck S."/>
            <person name="Peters L."/>
            <person name="Ovchinnikova G."/>
            <person name="Chertkov O."/>
            <person name="Kyrpides N."/>
            <person name="Mavromatis K."/>
            <person name="Ivanova N."/>
            <person name="Brettin T."/>
            <person name="Detter J.C."/>
            <person name="Han C."/>
            <person name="Larimer F."/>
            <person name="Land M."/>
            <person name="Hauser L."/>
            <person name="Markowitz V."/>
            <person name="Cheng J.-F."/>
            <person name="Hugenholtz P."/>
            <person name="Woyke T."/>
            <person name="Wu D."/>
            <person name="Tindall B."/>
            <person name="Pomrenke H."/>
            <person name="Brambilla E."/>
            <person name="Klenk H.-P."/>
            <person name="Eisen J.A."/>
        </authorList>
    </citation>
    <scope>NUCLEOTIDE SEQUENCE [LARGE SCALE GENOMIC DNA]</scope>
    <source>
        <strain evidence="22">ATCC BAA-1392 / DSM 18658 / VKM B-2454 / MOB10</strain>
    </source>
</reference>
<dbReference type="AlphaFoldDB" id="L0DJ81"/>
<keyword evidence="7" id="KW-0479">Metal-binding</keyword>
<dbReference type="InterPro" id="IPR036266">
    <property type="entry name" value="SecA_Wing/Scaffold_sf"/>
</dbReference>
<dbReference type="Gene3D" id="1.10.3060.10">
    <property type="entry name" value="Helical scaffold and wing domains of SecA"/>
    <property type="match status" value="2"/>
</dbReference>
<feature type="domain" description="SecA family profile" evidence="20">
    <location>
        <begin position="23"/>
        <end position="641"/>
    </location>
</feature>
<dbReference type="PROSITE" id="PS01312">
    <property type="entry name" value="SECA"/>
    <property type="match status" value="1"/>
</dbReference>
<feature type="domain" description="Helicase C-terminal" evidence="19">
    <location>
        <begin position="436"/>
        <end position="657"/>
    </location>
</feature>
<dbReference type="PROSITE" id="PS51192">
    <property type="entry name" value="HELICASE_ATP_BIND_1"/>
    <property type="match status" value="1"/>
</dbReference>